<keyword evidence="2" id="KW-0336">GPI-anchor</keyword>
<reference evidence="14" key="1">
    <citation type="journal article" date="2024" name="IScience">
        <title>Strigolactones Initiate the Formation of Haustorium-like Structures in Castilleja.</title>
        <authorList>
            <person name="Buerger M."/>
            <person name="Peterson D."/>
            <person name="Chory J."/>
        </authorList>
    </citation>
    <scope>NUCLEOTIDE SEQUENCE [LARGE SCALE GENOMIC DNA]</scope>
</reference>
<keyword evidence="10" id="KW-1133">Transmembrane helix</keyword>
<keyword evidence="3 11" id="KW-0732">Signal</keyword>
<evidence type="ECO:0000256" key="6">
    <source>
        <dbReference type="ARBA" id="ARBA00023180"/>
    </source>
</evidence>
<dbReference type="PANTHER" id="PTHR33021">
    <property type="entry name" value="BLUE COPPER PROTEIN"/>
    <property type="match status" value="1"/>
</dbReference>
<evidence type="ECO:0000256" key="1">
    <source>
        <dbReference type="ARBA" id="ARBA00004609"/>
    </source>
</evidence>
<dbReference type="InterPro" id="IPR039391">
    <property type="entry name" value="Phytocyanin-like"/>
</dbReference>
<feature type="compositionally biased region" description="Pro residues" evidence="9">
    <location>
        <begin position="243"/>
        <end position="253"/>
    </location>
</feature>
<dbReference type="GO" id="GO:0005886">
    <property type="term" value="C:plasma membrane"/>
    <property type="evidence" value="ECO:0007669"/>
    <property type="project" value="UniProtKB-SubCell"/>
</dbReference>
<evidence type="ECO:0000256" key="3">
    <source>
        <dbReference type="ARBA" id="ARBA00022729"/>
    </source>
</evidence>
<feature type="compositionally biased region" description="Low complexity" evidence="9">
    <location>
        <begin position="259"/>
        <end position="275"/>
    </location>
</feature>
<keyword evidence="10" id="KW-0812">Transmembrane</keyword>
<dbReference type="InterPro" id="IPR008972">
    <property type="entry name" value="Cupredoxin"/>
</dbReference>
<name>A0ABD3DZN8_9LAMI</name>
<keyword evidence="4 10" id="KW-0472">Membrane</keyword>
<evidence type="ECO:0000256" key="8">
    <source>
        <dbReference type="ARBA" id="ARBA00035011"/>
    </source>
</evidence>
<evidence type="ECO:0000313" key="13">
    <source>
        <dbReference type="EMBL" id="KAL3647102.1"/>
    </source>
</evidence>
<accession>A0ABD3DZN8</accession>
<keyword evidence="14" id="KW-1185">Reference proteome</keyword>
<feature type="compositionally biased region" description="Low complexity" evidence="9">
    <location>
        <begin position="149"/>
        <end position="191"/>
    </location>
</feature>
<comment type="caution">
    <text evidence="13">The sequence shown here is derived from an EMBL/GenBank/DDBJ whole genome shotgun (WGS) entry which is preliminary data.</text>
</comment>
<proteinExistence type="inferred from homology"/>
<protein>
    <recommendedName>
        <fullName evidence="12">Phytocyanin domain-containing protein</fullName>
    </recommendedName>
</protein>
<gene>
    <name evidence="13" type="ORF">CASFOL_008070</name>
</gene>
<dbReference type="Proteomes" id="UP001632038">
    <property type="component" value="Unassembled WGS sequence"/>
</dbReference>
<dbReference type="PANTHER" id="PTHR33021:SF185">
    <property type="entry name" value="EARLY NODULIN-LIKE PROTEIN 3-RELATED"/>
    <property type="match status" value="1"/>
</dbReference>
<dbReference type="InterPro" id="IPR003245">
    <property type="entry name" value="Phytocyanin_dom"/>
</dbReference>
<organism evidence="13 14">
    <name type="scientific">Castilleja foliolosa</name>
    <dbReference type="NCBI Taxonomy" id="1961234"/>
    <lineage>
        <taxon>Eukaryota</taxon>
        <taxon>Viridiplantae</taxon>
        <taxon>Streptophyta</taxon>
        <taxon>Embryophyta</taxon>
        <taxon>Tracheophyta</taxon>
        <taxon>Spermatophyta</taxon>
        <taxon>Magnoliopsida</taxon>
        <taxon>eudicotyledons</taxon>
        <taxon>Gunneridae</taxon>
        <taxon>Pentapetalae</taxon>
        <taxon>asterids</taxon>
        <taxon>lamiids</taxon>
        <taxon>Lamiales</taxon>
        <taxon>Orobanchaceae</taxon>
        <taxon>Pedicularideae</taxon>
        <taxon>Castillejinae</taxon>
        <taxon>Castilleja</taxon>
    </lineage>
</organism>
<feature type="compositionally biased region" description="Low complexity" evidence="9">
    <location>
        <begin position="201"/>
        <end position="214"/>
    </location>
</feature>
<feature type="signal peptide" evidence="11">
    <location>
        <begin position="1"/>
        <end position="25"/>
    </location>
</feature>
<feature type="transmembrane region" description="Helical" evidence="10">
    <location>
        <begin position="325"/>
        <end position="347"/>
    </location>
</feature>
<evidence type="ECO:0000256" key="2">
    <source>
        <dbReference type="ARBA" id="ARBA00022622"/>
    </source>
</evidence>
<evidence type="ECO:0000256" key="5">
    <source>
        <dbReference type="ARBA" id="ARBA00023157"/>
    </source>
</evidence>
<dbReference type="AlphaFoldDB" id="A0ABD3DZN8"/>
<feature type="compositionally biased region" description="Pro residues" evidence="9">
    <location>
        <begin position="283"/>
        <end position="294"/>
    </location>
</feature>
<keyword evidence="6" id="KW-0325">Glycoprotein</keyword>
<dbReference type="EMBL" id="JAVIJP010000009">
    <property type="protein sequence ID" value="KAL3647102.1"/>
    <property type="molecule type" value="Genomic_DNA"/>
</dbReference>
<evidence type="ECO:0000256" key="11">
    <source>
        <dbReference type="SAM" id="SignalP"/>
    </source>
</evidence>
<evidence type="ECO:0000256" key="7">
    <source>
        <dbReference type="ARBA" id="ARBA00023288"/>
    </source>
</evidence>
<evidence type="ECO:0000313" key="14">
    <source>
        <dbReference type="Proteomes" id="UP001632038"/>
    </source>
</evidence>
<feature type="domain" description="Phytocyanin" evidence="12">
    <location>
        <begin position="26"/>
        <end position="129"/>
    </location>
</feature>
<dbReference type="FunFam" id="2.60.40.420:FF:000010">
    <property type="entry name" value="Early nodulin-like protein 1"/>
    <property type="match status" value="1"/>
</dbReference>
<feature type="chain" id="PRO_5044845719" description="Phytocyanin domain-containing protein" evidence="11">
    <location>
        <begin position="26"/>
        <end position="348"/>
    </location>
</feature>
<dbReference type="Gene3D" id="2.60.40.420">
    <property type="entry name" value="Cupredoxins - blue copper proteins"/>
    <property type="match status" value="1"/>
</dbReference>
<evidence type="ECO:0000256" key="10">
    <source>
        <dbReference type="SAM" id="Phobius"/>
    </source>
</evidence>
<feature type="region of interest" description="Disordered" evidence="9">
    <location>
        <begin position="135"/>
        <end position="320"/>
    </location>
</feature>
<sequence>MALNCPLTTSFVFLILMSFLCYSNAHTFFVGGDDGWSLHPSENYNHWSDRYRFSINDELVFRYKKGHDSVLVVNQNDYTRCNKENPIKALKKGDDESRFKLQNSGPHFFISGHNQNCEKGQKLKLNVLSPRHHHKINYTAPSQPPQIPLQPLFSSAPSPSSHIAPTPSPAIDHSPSPSPAAEAPSHVSPEMSPSPSPAPSNPNLLNSHSLSFSLGTKTQTHAPPSHSPSPSPSPATKTWSNPIEPPSHSPSPSPTIKNPTQASPPSHTSPTPASPVVKIQTHAPPPHVQPPSHSPSPKAESPIETSGAPQNHHHAPAPAPSAASYFGVSLAPLITGGLSLVAIIISVV</sequence>
<comment type="similarity">
    <text evidence="8">Belongs to the early nodulin-like (ENODL) family.</text>
</comment>
<evidence type="ECO:0000259" key="12">
    <source>
        <dbReference type="PROSITE" id="PS51485"/>
    </source>
</evidence>
<evidence type="ECO:0000256" key="9">
    <source>
        <dbReference type="SAM" id="MobiDB-lite"/>
    </source>
</evidence>
<dbReference type="SUPFAM" id="SSF49503">
    <property type="entry name" value="Cupredoxins"/>
    <property type="match status" value="1"/>
</dbReference>
<comment type="subcellular location">
    <subcellularLocation>
        <location evidence="1">Cell membrane</location>
        <topology evidence="1">Lipid-anchor</topology>
        <topology evidence="1">GPI-anchor</topology>
    </subcellularLocation>
</comment>
<keyword evidence="5" id="KW-1015">Disulfide bond</keyword>
<dbReference type="GO" id="GO:0098552">
    <property type="term" value="C:side of membrane"/>
    <property type="evidence" value="ECO:0007669"/>
    <property type="project" value="UniProtKB-KW"/>
</dbReference>
<dbReference type="PRINTS" id="PR01217">
    <property type="entry name" value="PRICHEXTENSN"/>
</dbReference>
<keyword evidence="7" id="KW-0449">Lipoprotein</keyword>
<dbReference type="Pfam" id="PF02298">
    <property type="entry name" value="Cu_bind_like"/>
    <property type="match status" value="1"/>
</dbReference>
<dbReference type="PROSITE" id="PS51485">
    <property type="entry name" value="PHYTOCYANIN"/>
    <property type="match status" value="1"/>
</dbReference>
<evidence type="ECO:0000256" key="4">
    <source>
        <dbReference type="ARBA" id="ARBA00023136"/>
    </source>
</evidence>